<proteinExistence type="predicted"/>
<evidence type="ECO:0000313" key="1">
    <source>
        <dbReference type="EMBL" id="ERP31806.1"/>
    </source>
</evidence>
<protein>
    <submittedName>
        <fullName evidence="1">Uncharacterized protein</fullName>
    </submittedName>
</protein>
<dbReference type="GO" id="GO:0016491">
    <property type="term" value="F:oxidoreductase activity"/>
    <property type="evidence" value="ECO:0007669"/>
    <property type="project" value="TreeGrafter"/>
</dbReference>
<dbReference type="PANTHER" id="PTHR12697">
    <property type="entry name" value="PBS LYASE HEAT-LIKE PROTEIN"/>
    <property type="match status" value="1"/>
</dbReference>
<sequence length="271" mass="31341">MIQGLLRFTAHASPHDLKYLIPLVQSSNEHISHIARETAADFIRNILLDRLEELSCEEVQKLIEVVRKLTPDFLANVLSEIRRGSEGRRVHAIQLLRYMNDDEVVRKVLITLLRSKVTHVRATAVKVLGYFVNSLEHHLFRSILQDSDPRVRANAIEAIEMLHEPRLVYMIIRFKNDPNNRVRGNTLKALYTLEKRDVLPDVLKMMTSSEKNMILTALWLLTVIPLCSKELEDLCDLYLDHDDGDIQRRAALAWEKLLGWKQQQAAPLSRQ</sequence>
<accession>U7D8B1</accession>
<dbReference type="PANTHER" id="PTHR12697:SF5">
    <property type="entry name" value="DEOXYHYPUSINE HYDROXYLASE"/>
    <property type="match status" value="1"/>
</dbReference>
<dbReference type="AlphaFoldDB" id="U7D8B1"/>
<gene>
    <name evidence="1" type="ORF">CALK_1252</name>
</gene>
<dbReference type="RefSeq" id="WP_022636725.1">
    <property type="nucleotide sequence ID" value="NZ_ASJR01000009.1"/>
</dbReference>
<dbReference type="Gene3D" id="1.25.10.10">
    <property type="entry name" value="Leucine-rich Repeat Variant"/>
    <property type="match status" value="1"/>
</dbReference>
<dbReference type="InterPro" id="IPR016024">
    <property type="entry name" value="ARM-type_fold"/>
</dbReference>
<dbReference type="OrthoDB" id="127890at2"/>
<dbReference type="EMBL" id="ASJR01000009">
    <property type="protein sequence ID" value="ERP31806.1"/>
    <property type="molecule type" value="Genomic_DNA"/>
</dbReference>
<dbReference type="Pfam" id="PF13646">
    <property type="entry name" value="HEAT_2"/>
    <property type="match status" value="1"/>
</dbReference>
<name>U7D8B1_9BACT</name>
<keyword evidence="2" id="KW-1185">Reference proteome</keyword>
<dbReference type="SUPFAM" id="SSF48371">
    <property type="entry name" value="ARM repeat"/>
    <property type="match status" value="1"/>
</dbReference>
<dbReference type="eggNOG" id="COG1413">
    <property type="taxonomic scope" value="Bacteria"/>
</dbReference>
<dbReference type="Proteomes" id="UP000017148">
    <property type="component" value="Unassembled WGS sequence"/>
</dbReference>
<comment type="caution">
    <text evidence="1">The sequence shown here is derived from an EMBL/GenBank/DDBJ whole genome shotgun (WGS) entry which is preliminary data.</text>
</comment>
<reference evidence="1 2" key="1">
    <citation type="journal article" date="2013" name="Environ. Microbiol.">
        <title>Genome analysis of Chitinivibrio alkaliphilus gen. nov., sp. nov., a novel extremely haloalkaliphilic anaerobic chitinolytic bacterium from the candidate phylum Termite Group 3.</title>
        <authorList>
            <person name="Sorokin D.Y."/>
            <person name="Gumerov V.M."/>
            <person name="Rakitin A.L."/>
            <person name="Beletsky A.V."/>
            <person name="Damste J.S."/>
            <person name="Muyzer G."/>
            <person name="Mardanov A.V."/>
            <person name="Ravin N.V."/>
        </authorList>
    </citation>
    <scope>NUCLEOTIDE SEQUENCE [LARGE SCALE GENOMIC DNA]</scope>
    <source>
        <strain evidence="1 2">ACht1</strain>
    </source>
</reference>
<dbReference type="InterPro" id="IPR011989">
    <property type="entry name" value="ARM-like"/>
</dbReference>
<organism evidence="1 2">
    <name type="scientific">Chitinivibrio alkaliphilus ACht1</name>
    <dbReference type="NCBI Taxonomy" id="1313304"/>
    <lineage>
        <taxon>Bacteria</taxon>
        <taxon>Pseudomonadati</taxon>
        <taxon>Fibrobacterota</taxon>
        <taxon>Chitinivibrionia</taxon>
        <taxon>Chitinivibrionales</taxon>
        <taxon>Chitinivibrionaceae</taxon>
        <taxon>Chitinivibrio</taxon>
    </lineage>
</organism>
<dbReference type="STRING" id="1313304.CALK_1252"/>
<evidence type="ECO:0000313" key="2">
    <source>
        <dbReference type="Proteomes" id="UP000017148"/>
    </source>
</evidence>